<dbReference type="KEGG" id="xla:108718668"/>
<dbReference type="InterPro" id="IPR000504">
    <property type="entry name" value="RRM_dom"/>
</dbReference>
<accession>A0A1L8FUT5</accession>
<organism evidence="5">
    <name type="scientific">Xenopus laevis</name>
    <name type="common">African clawed frog</name>
    <dbReference type="NCBI Taxonomy" id="8355"/>
    <lineage>
        <taxon>Eukaryota</taxon>
        <taxon>Metazoa</taxon>
        <taxon>Chordata</taxon>
        <taxon>Craniata</taxon>
        <taxon>Vertebrata</taxon>
        <taxon>Euteleostomi</taxon>
        <taxon>Amphibia</taxon>
        <taxon>Batrachia</taxon>
        <taxon>Anura</taxon>
        <taxon>Pipoidea</taxon>
        <taxon>Pipidae</taxon>
        <taxon>Xenopodinae</taxon>
        <taxon>Xenopus</taxon>
        <taxon>Xenopus</taxon>
    </lineage>
</organism>
<feature type="compositionally biased region" description="Low complexity" evidence="2">
    <location>
        <begin position="517"/>
        <end position="528"/>
    </location>
</feature>
<name>A0A1L8FUT5_XENLA</name>
<feature type="compositionally biased region" description="Polar residues" evidence="2">
    <location>
        <begin position="156"/>
        <end position="168"/>
    </location>
</feature>
<sequence length="538" mass="60478">MSCYKRGLRVCGVPGHLFEEELLRDKLLIHFLRPKNQGGEIQNLHYPTKDEGVAILTFEEEEVAERILKTQHLLDVNGQLFPLEVMRLQFSMPVITSLDLSRLKNKKLLVDLFEKHKVMILNKRDEMFIISAEFEDLRQLRSEIMATVLTCDTSPLGQRSQKQISESGPESPVKDNLGVKPSSQQPSGNDNNVEKPQSRRTSSRSNSQEKHPSRARRREANMAPTFSNAHILGHRPTTDSVAQGSNPTSEGGMSFKTTRDPIVRMNNDSASQMLSDLNLGSSTNRGQPSIEATRTTRNPSAITKDFPSQASLVKSFSVDNDVLYYIRIFETERVDEVLKRCAVNIQVAEGEDISNVTLKSQSPSLKLLFSDCCDEILQIFSEWQSNLRTEDLDLTQFPTLERRKMTEKIQHLGRAHGVAIIASEDGLHLIGGPSQIHWLIDWWKTISQPRPPDVGREAVNTREIHLPHPPNMGRSYTGANEKKTNHGDQDMTQVVRRKGSVTGSHQSGDSMRRETSTESSSVSSRTNSYAHGITHPKP</sequence>
<evidence type="ECO:0000256" key="1">
    <source>
        <dbReference type="PROSITE-ProRule" id="PRU00176"/>
    </source>
</evidence>
<dbReference type="RefSeq" id="XP_018122496.1">
    <property type="nucleotide sequence ID" value="XM_018267007.2"/>
</dbReference>
<dbReference type="Proteomes" id="UP000186698">
    <property type="component" value="Chromosome 6L"/>
</dbReference>
<dbReference type="PROSITE" id="PS50102">
    <property type="entry name" value="RRM"/>
    <property type="match status" value="1"/>
</dbReference>
<evidence type="ECO:0000259" key="3">
    <source>
        <dbReference type="PROSITE" id="PS50102"/>
    </source>
</evidence>
<evidence type="ECO:0000313" key="7">
    <source>
        <dbReference type="RefSeq" id="XP_018122495.1"/>
    </source>
</evidence>
<dbReference type="RefSeq" id="XP_018122494.1">
    <property type="nucleotide sequence ID" value="XM_018267005.2"/>
</dbReference>
<dbReference type="InterPro" id="IPR009909">
    <property type="entry name" value="Nmi/IFP35_dom"/>
</dbReference>
<gene>
    <name evidence="5 6 7 8 9" type="primary">XB22065629.L</name>
</gene>
<evidence type="ECO:0000313" key="5">
    <source>
        <dbReference type="RefSeq" id="XP_018122493.1"/>
    </source>
</evidence>
<feature type="region of interest" description="Disordered" evidence="2">
    <location>
        <begin position="156"/>
        <end position="256"/>
    </location>
</feature>
<dbReference type="Xenbase" id="XB-GENE-22065631">
    <property type="gene designation" value="XB22065629.L"/>
</dbReference>
<protein>
    <submittedName>
        <fullName evidence="5 6">Uncharacterized protein XB22065629.L</fullName>
    </submittedName>
</protein>
<keyword evidence="1" id="KW-0694">RNA-binding</keyword>
<feature type="compositionally biased region" description="Basic and acidic residues" evidence="2">
    <location>
        <begin position="480"/>
        <end position="489"/>
    </location>
</feature>
<dbReference type="CTD" id="108718668"/>
<dbReference type="PaxDb" id="8355-A0A1L8FUT5"/>
<feature type="domain" description="RRM" evidence="3">
    <location>
        <begin position="6"/>
        <end position="93"/>
    </location>
</feature>
<evidence type="ECO:0000313" key="8">
    <source>
        <dbReference type="RefSeq" id="XP_018122496.1"/>
    </source>
</evidence>
<reference evidence="5 6" key="1">
    <citation type="submission" date="2022-04" db="UniProtKB">
        <authorList>
            <consortium name="RefSeq"/>
        </authorList>
    </citation>
    <scope>IDENTIFICATION</scope>
    <source>
        <strain evidence="5 6">J_2021</strain>
        <tissue evidence="5 6">Erythrocytes</tissue>
    </source>
</reference>
<proteinExistence type="predicted"/>
<dbReference type="OMA" id="DEMFIIS"/>
<dbReference type="PANTHER" id="PTHR15225:SF8">
    <property type="entry name" value="RNA-BINDING PROTEIN 43"/>
    <property type="match status" value="1"/>
</dbReference>
<dbReference type="STRING" id="8355.A0A1L8FUT5"/>
<feature type="region of interest" description="Disordered" evidence="2">
    <location>
        <begin position="464"/>
        <end position="538"/>
    </location>
</feature>
<feature type="compositionally biased region" description="Polar residues" evidence="2">
    <location>
        <begin position="181"/>
        <end position="191"/>
    </location>
</feature>
<dbReference type="Bgee" id="108718668">
    <property type="expression patterns" value="Expressed in oocyte and 19 other cell types or tissues"/>
</dbReference>
<dbReference type="InterPro" id="IPR012677">
    <property type="entry name" value="Nucleotide-bd_a/b_plait_sf"/>
</dbReference>
<dbReference type="AGR" id="Xenbase:XB-GENE-22065631"/>
<evidence type="ECO:0000313" key="4">
    <source>
        <dbReference type="Proteomes" id="UP000186698"/>
    </source>
</evidence>
<dbReference type="Gene3D" id="3.30.70.330">
    <property type="match status" value="1"/>
</dbReference>
<dbReference type="GeneID" id="108718668"/>
<dbReference type="GO" id="GO:0003723">
    <property type="term" value="F:RNA binding"/>
    <property type="evidence" value="ECO:0007669"/>
    <property type="project" value="UniProtKB-UniRule"/>
</dbReference>
<keyword evidence="4" id="KW-1185">Reference proteome</keyword>
<dbReference type="RefSeq" id="XP_018122493.1">
    <property type="nucleotide sequence ID" value="XM_018267004.2"/>
</dbReference>
<dbReference type="AlphaFoldDB" id="A0A1L8FUT5"/>
<dbReference type="OrthoDB" id="9948435at2759"/>
<evidence type="ECO:0000313" key="9">
    <source>
        <dbReference type="Xenbase" id="XB-GENE-22065631"/>
    </source>
</evidence>
<dbReference type="Pfam" id="PF07292">
    <property type="entry name" value="NID"/>
    <property type="match status" value="1"/>
</dbReference>
<dbReference type="PANTHER" id="PTHR15225">
    <property type="entry name" value="INTERFERON-INDUCED PROTEIN 35/NMI N-MYC/STAT INTERACTING PROTEIN"/>
    <property type="match status" value="1"/>
</dbReference>
<evidence type="ECO:0000256" key="2">
    <source>
        <dbReference type="SAM" id="MobiDB-lite"/>
    </source>
</evidence>
<evidence type="ECO:0000313" key="6">
    <source>
        <dbReference type="RefSeq" id="XP_018122494.1"/>
    </source>
</evidence>
<feature type="compositionally biased region" description="Polar residues" evidence="2">
    <location>
        <begin position="238"/>
        <end position="251"/>
    </location>
</feature>
<dbReference type="RefSeq" id="XP_018122495.1">
    <property type="nucleotide sequence ID" value="XM_018267006.2"/>
</dbReference>